<dbReference type="Gene3D" id="3.20.20.150">
    <property type="entry name" value="Divalent-metal-dependent TIM barrel enzymes"/>
    <property type="match status" value="1"/>
</dbReference>
<dbReference type="SUPFAM" id="SSF51658">
    <property type="entry name" value="Xylose isomerase-like"/>
    <property type="match status" value="1"/>
</dbReference>
<dbReference type="OrthoDB" id="9798407at2"/>
<dbReference type="EMBL" id="QTJU01000001">
    <property type="protein sequence ID" value="RFM30089.1"/>
    <property type="molecule type" value="Genomic_DNA"/>
</dbReference>
<dbReference type="InterPro" id="IPR036237">
    <property type="entry name" value="Xyl_isomerase-like_sf"/>
</dbReference>
<evidence type="ECO:0000313" key="4">
    <source>
        <dbReference type="Proteomes" id="UP000261284"/>
    </source>
</evidence>
<protein>
    <submittedName>
        <fullName evidence="3">Sugar phosphate isomerase/epimerase</fullName>
    </submittedName>
</protein>
<evidence type="ECO:0000256" key="1">
    <source>
        <dbReference type="SAM" id="SignalP"/>
    </source>
</evidence>
<dbReference type="GO" id="GO:0016853">
    <property type="term" value="F:isomerase activity"/>
    <property type="evidence" value="ECO:0007669"/>
    <property type="project" value="UniProtKB-KW"/>
</dbReference>
<organism evidence="3 4">
    <name type="scientific">Deminuibacter soli</name>
    <dbReference type="NCBI Taxonomy" id="2291815"/>
    <lineage>
        <taxon>Bacteria</taxon>
        <taxon>Pseudomonadati</taxon>
        <taxon>Bacteroidota</taxon>
        <taxon>Chitinophagia</taxon>
        <taxon>Chitinophagales</taxon>
        <taxon>Chitinophagaceae</taxon>
        <taxon>Deminuibacter</taxon>
    </lineage>
</organism>
<dbReference type="InterPro" id="IPR013022">
    <property type="entry name" value="Xyl_isomerase-like_TIM-brl"/>
</dbReference>
<sequence>MYTRRNFIQTSALAAAGAMLAPKALFAKAPGELSSIGLQLFTLREELAKDVKTTIRKVAAVGYGNVETFYGYSGPAAAASFWGLDPKSFKQLLSDNNLRSYSGHYQLNDYLTRGNGKDDALKAQIEVAAEVGQQHFVIPVPPFALIDKLTAADYKFMAAQMNKAGELCKKSKLQLGYHNHFWEFKTQEGGKTGYDIMLEETEKDLVSFELDLFWITKAGFQPLDYFNKYPGRFTMWHVKDMDKAQSDPISRDSLDHGHVMNMAKSAKFAEVGTGSINFSSIFAAAKTAGLQHIFVEQDGIYMPDKFESIRQSYNYVKSNLALK</sequence>
<dbReference type="AlphaFoldDB" id="A0A3E1NQ63"/>
<dbReference type="InterPro" id="IPR006311">
    <property type="entry name" value="TAT_signal"/>
</dbReference>
<gene>
    <name evidence="3" type="ORF">DXN05_03700</name>
</gene>
<keyword evidence="3" id="KW-0413">Isomerase</keyword>
<keyword evidence="1" id="KW-0732">Signal</keyword>
<feature type="chain" id="PRO_5017710751" evidence="1">
    <location>
        <begin position="28"/>
        <end position="323"/>
    </location>
</feature>
<evidence type="ECO:0000259" key="2">
    <source>
        <dbReference type="Pfam" id="PF01261"/>
    </source>
</evidence>
<keyword evidence="4" id="KW-1185">Reference proteome</keyword>
<accession>A0A3E1NQ63</accession>
<dbReference type="InterPro" id="IPR050312">
    <property type="entry name" value="IolE/XylAMocC-like"/>
</dbReference>
<feature type="domain" description="Xylose isomerase-like TIM barrel" evidence="2">
    <location>
        <begin position="55"/>
        <end position="295"/>
    </location>
</feature>
<dbReference type="Proteomes" id="UP000261284">
    <property type="component" value="Unassembled WGS sequence"/>
</dbReference>
<dbReference type="PANTHER" id="PTHR12110">
    <property type="entry name" value="HYDROXYPYRUVATE ISOMERASE"/>
    <property type="match status" value="1"/>
</dbReference>
<evidence type="ECO:0000313" key="3">
    <source>
        <dbReference type="EMBL" id="RFM30089.1"/>
    </source>
</evidence>
<reference evidence="3 4" key="1">
    <citation type="submission" date="2018-08" db="EMBL/GenBank/DDBJ databases">
        <title>Chitinophagaceae sp. K23C18032701, a novel bacterium isolated from forest soil.</title>
        <authorList>
            <person name="Wang C."/>
        </authorList>
    </citation>
    <scope>NUCLEOTIDE SEQUENCE [LARGE SCALE GENOMIC DNA]</scope>
    <source>
        <strain evidence="3 4">K23C18032701</strain>
    </source>
</reference>
<name>A0A3E1NQ63_9BACT</name>
<proteinExistence type="predicted"/>
<feature type="signal peptide" evidence="1">
    <location>
        <begin position="1"/>
        <end position="27"/>
    </location>
</feature>
<dbReference type="Pfam" id="PF01261">
    <property type="entry name" value="AP_endonuc_2"/>
    <property type="match status" value="1"/>
</dbReference>
<comment type="caution">
    <text evidence="3">The sequence shown here is derived from an EMBL/GenBank/DDBJ whole genome shotgun (WGS) entry which is preliminary data.</text>
</comment>
<dbReference type="PANTHER" id="PTHR12110:SF41">
    <property type="entry name" value="INOSOSE DEHYDRATASE"/>
    <property type="match status" value="1"/>
</dbReference>
<dbReference type="PROSITE" id="PS51318">
    <property type="entry name" value="TAT"/>
    <property type="match status" value="1"/>
</dbReference>
<dbReference type="RefSeq" id="WP_116845845.1">
    <property type="nucleotide sequence ID" value="NZ_QTJU01000001.1"/>
</dbReference>